<proteinExistence type="predicted"/>
<comment type="caution">
    <text evidence="1">The sequence shown here is derived from an EMBL/GenBank/DDBJ whole genome shotgun (WGS) entry which is preliminary data.</text>
</comment>
<gene>
    <name evidence="1" type="ORF">HPB49_013545</name>
</gene>
<organism evidence="1 2">
    <name type="scientific">Dermacentor silvarum</name>
    <name type="common">Tick</name>
    <dbReference type="NCBI Taxonomy" id="543639"/>
    <lineage>
        <taxon>Eukaryota</taxon>
        <taxon>Metazoa</taxon>
        <taxon>Ecdysozoa</taxon>
        <taxon>Arthropoda</taxon>
        <taxon>Chelicerata</taxon>
        <taxon>Arachnida</taxon>
        <taxon>Acari</taxon>
        <taxon>Parasitiformes</taxon>
        <taxon>Ixodida</taxon>
        <taxon>Ixodoidea</taxon>
        <taxon>Ixodidae</taxon>
        <taxon>Rhipicephalinae</taxon>
        <taxon>Dermacentor</taxon>
    </lineage>
</organism>
<accession>A0ACB8D5Q4</accession>
<keyword evidence="2" id="KW-1185">Reference proteome</keyword>
<sequence>MHNCSVQGIERLALFTFGKTHRPVTLTCNRVSIALRSQHSTNETTIDALEVPEASEVNSPLVDGAIITMMTNLGFVPADASPVATTFREDEISIMIGSDFYWGVVTGQMFRILPQVTAMEACFGWTFQGTLLDFSQGSTVQSTSLVFGTGKPPRDDAPTKSPKAKKFLPSTRLSKRNRRGSRTFPGMVSRTPDGNSTTSTSMTIANYVKKQVYKLRPFGMNAGAQRCSKHKRKHTHCSNATLSLKGTCEGRLLPM</sequence>
<reference evidence="1" key="1">
    <citation type="submission" date="2020-05" db="EMBL/GenBank/DDBJ databases">
        <title>Large-scale comparative analyses of tick genomes elucidate their genetic diversity and vector capacities.</title>
        <authorList>
            <person name="Jia N."/>
            <person name="Wang J."/>
            <person name="Shi W."/>
            <person name="Du L."/>
            <person name="Sun Y."/>
            <person name="Zhan W."/>
            <person name="Jiang J."/>
            <person name="Wang Q."/>
            <person name="Zhang B."/>
            <person name="Ji P."/>
            <person name="Sakyi L.B."/>
            <person name="Cui X."/>
            <person name="Yuan T."/>
            <person name="Jiang B."/>
            <person name="Yang W."/>
            <person name="Lam T.T.-Y."/>
            <person name="Chang Q."/>
            <person name="Ding S."/>
            <person name="Wang X."/>
            <person name="Zhu J."/>
            <person name="Ruan X."/>
            <person name="Zhao L."/>
            <person name="Wei J."/>
            <person name="Que T."/>
            <person name="Du C."/>
            <person name="Cheng J."/>
            <person name="Dai P."/>
            <person name="Han X."/>
            <person name="Huang E."/>
            <person name="Gao Y."/>
            <person name="Liu J."/>
            <person name="Shao H."/>
            <person name="Ye R."/>
            <person name="Li L."/>
            <person name="Wei W."/>
            <person name="Wang X."/>
            <person name="Wang C."/>
            <person name="Yang T."/>
            <person name="Huo Q."/>
            <person name="Li W."/>
            <person name="Guo W."/>
            <person name="Chen H."/>
            <person name="Zhou L."/>
            <person name="Ni X."/>
            <person name="Tian J."/>
            <person name="Zhou Y."/>
            <person name="Sheng Y."/>
            <person name="Liu T."/>
            <person name="Pan Y."/>
            <person name="Xia L."/>
            <person name="Li J."/>
            <person name="Zhao F."/>
            <person name="Cao W."/>
        </authorList>
    </citation>
    <scope>NUCLEOTIDE SEQUENCE</scope>
    <source>
        <strain evidence="1">Dsil-2018</strain>
    </source>
</reference>
<dbReference type="Proteomes" id="UP000821865">
    <property type="component" value="Chromosome 3"/>
</dbReference>
<evidence type="ECO:0000313" key="1">
    <source>
        <dbReference type="EMBL" id="KAH7959752.1"/>
    </source>
</evidence>
<evidence type="ECO:0000313" key="2">
    <source>
        <dbReference type="Proteomes" id="UP000821865"/>
    </source>
</evidence>
<name>A0ACB8D5Q4_DERSI</name>
<protein>
    <submittedName>
        <fullName evidence="1">Uncharacterized protein</fullName>
    </submittedName>
</protein>
<dbReference type="EMBL" id="CM023472">
    <property type="protein sequence ID" value="KAH7959752.1"/>
    <property type="molecule type" value="Genomic_DNA"/>
</dbReference>